<comment type="caution">
    <text evidence="3">The sequence shown here is derived from an EMBL/GenBank/DDBJ whole genome shotgun (WGS) entry which is preliminary data.</text>
</comment>
<gene>
    <name evidence="3" type="ORF">FocTR4_00015499</name>
</gene>
<feature type="region of interest" description="Disordered" evidence="1">
    <location>
        <begin position="36"/>
        <end position="64"/>
    </location>
</feature>
<evidence type="ECO:0000313" key="3">
    <source>
        <dbReference type="EMBL" id="TXC02328.1"/>
    </source>
</evidence>
<dbReference type="Pfam" id="PF20150">
    <property type="entry name" value="2EXR"/>
    <property type="match status" value="1"/>
</dbReference>
<evidence type="ECO:0000313" key="4">
    <source>
        <dbReference type="Proteomes" id="UP000321331"/>
    </source>
</evidence>
<accession>A0A5C6SWH3</accession>
<proteinExistence type="predicted"/>
<dbReference type="InterPro" id="IPR045518">
    <property type="entry name" value="2EXR"/>
</dbReference>
<protein>
    <recommendedName>
        <fullName evidence="2">2EXR domain-containing protein</fullName>
    </recommendedName>
</protein>
<name>A0A5C6SWH3_FUSOC</name>
<dbReference type="Proteomes" id="UP000321331">
    <property type="component" value="Unassembled WGS sequence"/>
</dbReference>
<evidence type="ECO:0000259" key="2">
    <source>
        <dbReference type="Pfam" id="PF20150"/>
    </source>
</evidence>
<dbReference type="AlphaFoldDB" id="A0A5C6SWH3"/>
<evidence type="ECO:0000256" key="1">
    <source>
        <dbReference type="SAM" id="MobiDB-lite"/>
    </source>
</evidence>
<organism evidence="3 4">
    <name type="scientific">Fusarium oxysporum f. sp. cubense</name>
    <dbReference type="NCBI Taxonomy" id="61366"/>
    <lineage>
        <taxon>Eukaryota</taxon>
        <taxon>Fungi</taxon>
        <taxon>Dikarya</taxon>
        <taxon>Ascomycota</taxon>
        <taxon>Pezizomycotina</taxon>
        <taxon>Sordariomycetes</taxon>
        <taxon>Hypocreomycetidae</taxon>
        <taxon>Hypocreales</taxon>
        <taxon>Nectriaceae</taxon>
        <taxon>Fusarium</taxon>
        <taxon>Fusarium oxysporum species complex</taxon>
    </lineage>
</organism>
<reference evidence="3 4" key="1">
    <citation type="submission" date="2019-07" db="EMBL/GenBank/DDBJ databases">
        <title>The First High-Quality Draft Genome Sequence of the Causal Agent of the Current Panama Disease Epidemic.</title>
        <authorList>
            <person name="Warmington R.J."/>
            <person name="Kay W."/>
            <person name="Jeffries A."/>
            <person name="Bebber D."/>
            <person name="Moore K."/>
            <person name="Studholme D.J."/>
        </authorList>
    </citation>
    <scope>NUCLEOTIDE SEQUENCE [LARGE SCALE GENOMIC DNA]</scope>
    <source>
        <strain evidence="3 4">TR4</strain>
    </source>
</reference>
<sequence>MASFRHFPDLPKDLRNIIWDYASRRSNSGVQIFELQGPEPKQDGETFNATTSDARPPKQQLASP</sequence>
<feature type="domain" description="2EXR" evidence="2">
    <location>
        <begin position="4"/>
        <end position="42"/>
    </location>
</feature>
<dbReference type="EMBL" id="VMNF01000008">
    <property type="protein sequence ID" value="TXC02328.1"/>
    <property type="molecule type" value="Genomic_DNA"/>
</dbReference>